<dbReference type="STRING" id="74557.A0A1V9Y8D6"/>
<feature type="transmembrane region" description="Helical" evidence="6">
    <location>
        <begin position="74"/>
        <end position="98"/>
    </location>
</feature>
<evidence type="ECO:0000256" key="1">
    <source>
        <dbReference type="ARBA" id="ARBA00004141"/>
    </source>
</evidence>
<dbReference type="Proteomes" id="UP000243217">
    <property type="component" value="Unassembled WGS sequence"/>
</dbReference>
<accession>A0A1V9Y8D6</accession>
<dbReference type="InterPro" id="IPR027359">
    <property type="entry name" value="Volt_channel_dom_sf"/>
</dbReference>
<dbReference type="PANTHER" id="PTHR43336">
    <property type="entry name" value="OXYGEN SENSOR HISTIDINE KINASE RESPONSE REGULATOR DEVS/DOSS"/>
    <property type="match status" value="1"/>
</dbReference>
<name>A0A1V9Y8D6_9STRA</name>
<feature type="region of interest" description="Disordered" evidence="5">
    <location>
        <begin position="1"/>
        <end position="20"/>
    </location>
</feature>
<feature type="non-terminal residue" evidence="7">
    <location>
        <position position="501"/>
    </location>
</feature>
<feature type="transmembrane region" description="Helical" evidence="6">
    <location>
        <begin position="218"/>
        <end position="236"/>
    </location>
</feature>
<dbReference type="GO" id="GO:0016020">
    <property type="term" value="C:membrane"/>
    <property type="evidence" value="ECO:0007669"/>
    <property type="project" value="UniProtKB-SubCell"/>
</dbReference>
<evidence type="ECO:0000256" key="5">
    <source>
        <dbReference type="SAM" id="MobiDB-lite"/>
    </source>
</evidence>
<keyword evidence="8" id="KW-1185">Reference proteome</keyword>
<protein>
    <submittedName>
        <fullName evidence="7">Voltage-gated Ion Channel (VIC) Superfamily</fullName>
    </submittedName>
</protein>
<feature type="transmembrane region" description="Helical" evidence="6">
    <location>
        <begin position="104"/>
        <end position="122"/>
    </location>
</feature>
<keyword evidence="3 6" id="KW-1133">Transmembrane helix</keyword>
<gene>
    <name evidence="7" type="ORF">THRCLA_11265</name>
</gene>
<feature type="transmembrane region" description="Helical" evidence="6">
    <location>
        <begin position="134"/>
        <end position="155"/>
    </location>
</feature>
<proteinExistence type="predicted"/>
<evidence type="ECO:0000313" key="8">
    <source>
        <dbReference type="Proteomes" id="UP000243217"/>
    </source>
</evidence>
<dbReference type="Gene3D" id="1.20.120.350">
    <property type="entry name" value="Voltage-gated potassium channels. Chain C"/>
    <property type="match status" value="1"/>
</dbReference>
<organism evidence="7 8">
    <name type="scientific">Thraustotheca clavata</name>
    <dbReference type="NCBI Taxonomy" id="74557"/>
    <lineage>
        <taxon>Eukaryota</taxon>
        <taxon>Sar</taxon>
        <taxon>Stramenopiles</taxon>
        <taxon>Oomycota</taxon>
        <taxon>Saprolegniomycetes</taxon>
        <taxon>Saprolegniales</taxon>
        <taxon>Achlyaceae</taxon>
        <taxon>Thraustotheca</taxon>
    </lineage>
</organism>
<comment type="subcellular location">
    <subcellularLocation>
        <location evidence="1">Membrane</location>
        <topology evidence="1">Multi-pass membrane protein</topology>
    </subcellularLocation>
</comment>
<dbReference type="AlphaFoldDB" id="A0A1V9Y8D6"/>
<reference evidence="7 8" key="1">
    <citation type="journal article" date="2014" name="Genome Biol. Evol.">
        <title>The secreted proteins of Achlya hypogyna and Thraustotheca clavata identify the ancestral oomycete secretome and reveal gene acquisitions by horizontal gene transfer.</title>
        <authorList>
            <person name="Misner I."/>
            <person name="Blouin N."/>
            <person name="Leonard G."/>
            <person name="Richards T.A."/>
            <person name="Lane C.E."/>
        </authorList>
    </citation>
    <scope>NUCLEOTIDE SEQUENCE [LARGE SCALE GENOMIC DNA]</scope>
    <source>
        <strain evidence="7 8">ATCC 34112</strain>
    </source>
</reference>
<sequence>MKPATGPPNHTMKSTRKISPELQSSATVGRTLVHNNSSQKFATMSTLRNPTFHRAATMRTPIQRRGMALLEAKWYGGLMSFITIYCLFADDFRAAFFAKSADDGFFAVAFICLLLFLFEFAVSCRCKPFYVNSFYFYLDIIATISLVSDIGFIWGPLTGSNVVSSVSGAGSKAGRVIRVVRIIRLVRIIKLIKWKHSSDEQSIVIVESKTGGRMSEMTIRRVALIVLFLCFVLPTFDGGYSETFNRFESKGFNTIHQMTTQPTVDPTQSVMFLSTFGNWFYYTTDDIVYLNMYSINHTKLNDMFNSFKFPKVDKSTAQIAKILPTQAAVLETYRTTELRSITVQGCFSDWNGASLVADPVLYSNECQSTVWYDITEAAQALALLGIYKTIFILGVMVISSVSFIHVARVIVLDPIERMMATVKQLAENPLGNHIHVEHDDQKLAKAQGFETAVLEATLDKIAGLMQVGFGAAGGDIIGKNMGAGDLDPMLPGKKITSIYGF</sequence>
<dbReference type="OrthoDB" id="199688at2759"/>
<evidence type="ECO:0000256" key="4">
    <source>
        <dbReference type="ARBA" id="ARBA00023136"/>
    </source>
</evidence>
<evidence type="ECO:0000256" key="3">
    <source>
        <dbReference type="ARBA" id="ARBA00022989"/>
    </source>
</evidence>
<evidence type="ECO:0000256" key="2">
    <source>
        <dbReference type="ARBA" id="ARBA00022692"/>
    </source>
</evidence>
<comment type="caution">
    <text evidence="7">The sequence shown here is derived from an EMBL/GenBank/DDBJ whole genome shotgun (WGS) entry which is preliminary data.</text>
</comment>
<keyword evidence="4 6" id="KW-0472">Membrane</keyword>
<evidence type="ECO:0000256" key="6">
    <source>
        <dbReference type="SAM" id="Phobius"/>
    </source>
</evidence>
<dbReference type="EMBL" id="JNBS01004864">
    <property type="protein sequence ID" value="OQR81954.1"/>
    <property type="molecule type" value="Genomic_DNA"/>
</dbReference>
<dbReference type="PANTHER" id="PTHR43336:SF3">
    <property type="entry name" value="GUANYLATE CYCLASE DOMAIN-CONTAINING PROTEIN"/>
    <property type="match status" value="1"/>
</dbReference>
<evidence type="ECO:0000313" key="7">
    <source>
        <dbReference type="EMBL" id="OQR81954.1"/>
    </source>
</evidence>
<feature type="transmembrane region" description="Helical" evidence="6">
    <location>
        <begin position="390"/>
        <end position="411"/>
    </location>
</feature>
<keyword evidence="2 6" id="KW-0812">Transmembrane</keyword>